<evidence type="ECO:0000313" key="1">
    <source>
        <dbReference type="EMBL" id="CAG8576623.1"/>
    </source>
</evidence>
<protein>
    <submittedName>
        <fullName evidence="1">10730_t:CDS:1</fullName>
    </submittedName>
</protein>
<dbReference type="EMBL" id="CAJVPT010011107">
    <property type="protein sequence ID" value="CAG8576623.1"/>
    <property type="molecule type" value="Genomic_DNA"/>
</dbReference>
<evidence type="ECO:0000313" key="2">
    <source>
        <dbReference type="Proteomes" id="UP000789525"/>
    </source>
</evidence>
<name>A0ACA9M8C7_9GLOM</name>
<sequence length="120" mass="14497">MKVIEDGSVHQVPVQLSRYLLKPSIICHPKSTIFSSTVQHQEHEENFSQLSSFALYFQRDELWEEMHLLERLFYKNKNQHKRAIYFRKIEEVRRIVNRLKEMKIGSLLSEFVELFYGHDQ</sequence>
<keyword evidence="2" id="KW-1185">Reference proteome</keyword>
<gene>
    <name evidence="1" type="ORF">ACOLOM_LOCUS5810</name>
</gene>
<dbReference type="Proteomes" id="UP000789525">
    <property type="component" value="Unassembled WGS sequence"/>
</dbReference>
<accession>A0ACA9M8C7</accession>
<reference evidence="1" key="1">
    <citation type="submission" date="2021-06" db="EMBL/GenBank/DDBJ databases">
        <authorList>
            <person name="Kallberg Y."/>
            <person name="Tangrot J."/>
            <person name="Rosling A."/>
        </authorList>
    </citation>
    <scope>NUCLEOTIDE SEQUENCE</scope>
    <source>
        <strain evidence="1">CL356</strain>
    </source>
</reference>
<comment type="caution">
    <text evidence="1">The sequence shown here is derived from an EMBL/GenBank/DDBJ whole genome shotgun (WGS) entry which is preliminary data.</text>
</comment>
<organism evidence="1 2">
    <name type="scientific">Acaulospora colombiana</name>
    <dbReference type="NCBI Taxonomy" id="27376"/>
    <lineage>
        <taxon>Eukaryota</taxon>
        <taxon>Fungi</taxon>
        <taxon>Fungi incertae sedis</taxon>
        <taxon>Mucoromycota</taxon>
        <taxon>Glomeromycotina</taxon>
        <taxon>Glomeromycetes</taxon>
        <taxon>Diversisporales</taxon>
        <taxon>Acaulosporaceae</taxon>
        <taxon>Acaulospora</taxon>
    </lineage>
</organism>
<proteinExistence type="predicted"/>